<dbReference type="PANTHER" id="PTHR40394:SF2">
    <property type="entry name" value="QUINOL:CYTOCHROME C OXIDOREDUCTASE MEMBRANE PROTEIN"/>
    <property type="match status" value="1"/>
</dbReference>
<dbReference type="RefSeq" id="WP_013704957.1">
    <property type="nucleotide sequence ID" value="NC_015387.1"/>
</dbReference>
<keyword evidence="1" id="KW-0472">Membrane</keyword>
<dbReference type="Proteomes" id="UP000007030">
    <property type="component" value="Chromosome"/>
</dbReference>
<keyword evidence="1" id="KW-0812">Transmembrane</keyword>
<accession>F2NR63</accession>
<gene>
    <name evidence="2" type="ordered locus">Marky_2191</name>
</gene>
<dbReference type="Pfam" id="PF11821">
    <property type="entry name" value="ActD"/>
    <property type="match status" value="1"/>
</dbReference>
<organism evidence="2 3">
    <name type="scientific">Marinithermus hydrothermalis (strain DSM 14884 / JCM 11576 / T1)</name>
    <dbReference type="NCBI Taxonomy" id="869210"/>
    <lineage>
        <taxon>Bacteria</taxon>
        <taxon>Thermotogati</taxon>
        <taxon>Deinococcota</taxon>
        <taxon>Deinococci</taxon>
        <taxon>Thermales</taxon>
        <taxon>Thermaceae</taxon>
        <taxon>Marinithermus</taxon>
    </lineage>
</organism>
<dbReference type="EMBL" id="CP002630">
    <property type="protein sequence ID" value="AEB12912.1"/>
    <property type="molecule type" value="Genomic_DNA"/>
</dbReference>
<sequence>MARLFGLVAEFDDPERLLEATRRARAEGYQRLDAHTPFPVEGLVEALGRRDERIPWIAFVVGMLGAAFGFWMQAYIQTVDYPLNIGGKPLLGWPAYVPITFEITILSISIALFFAMLLMNGLPLAHHPLRNTPVYPRIFADRFVLVVEATDPRFDPEATRTFLEGLGALSVTEVREA</sequence>
<dbReference type="InterPro" id="IPR021776">
    <property type="entry name" value="ActD"/>
</dbReference>
<keyword evidence="1" id="KW-1133">Transmembrane helix</keyword>
<dbReference type="OrthoDB" id="9792475at2"/>
<feature type="transmembrane region" description="Helical" evidence="1">
    <location>
        <begin position="96"/>
        <end position="119"/>
    </location>
</feature>
<dbReference type="KEGG" id="mhd:Marky_2191"/>
<dbReference type="STRING" id="869210.Marky_2191"/>
<dbReference type="AlphaFoldDB" id="F2NR63"/>
<evidence type="ECO:0000313" key="2">
    <source>
        <dbReference type="EMBL" id="AEB12912.1"/>
    </source>
</evidence>
<reference evidence="2 3" key="1">
    <citation type="journal article" date="2012" name="Stand. Genomic Sci.">
        <title>Complete genome sequence of the aerobic, heterotroph Marinithermus hydrothermalis type strain (T1(T)) from a deep-sea hydrothermal vent chimney.</title>
        <authorList>
            <person name="Copeland A."/>
            <person name="Gu W."/>
            <person name="Yasawong M."/>
            <person name="Lapidus A."/>
            <person name="Lucas S."/>
            <person name="Deshpande S."/>
            <person name="Pagani I."/>
            <person name="Tapia R."/>
            <person name="Cheng J.F."/>
            <person name="Goodwin L.A."/>
            <person name="Pitluck S."/>
            <person name="Liolios K."/>
            <person name="Ivanova N."/>
            <person name="Mavromatis K."/>
            <person name="Mikhailova N."/>
            <person name="Pati A."/>
            <person name="Chen A."/>
            <person name="Palaniappan K."/>
            <person name="Land M."/>
            <person name="Pan C."/>
            <person name="Brambilla E.M."/>
            <person name="Rohde M."/>
            <person name="Tindall B.J."/>
            <person name="Sikorski J."/>
            <person name="Goker M."/>
            <person name="Detter J.C."/>
            <person name="Bristow J."/>
            <person name="Eisen J.A."/>
            <person name="Markowitz V."/>
            <person name="Hugenholtz P."/>
            <person name="Kyrpides N.C."/>
            <person name="Klenk H.P."/>
            <person name="Woyke T."/>
        </authorList>
    </citation>
    <scope>NUCLEOTIDE SEQUENCE [LARGE SCALE GENOMIC DNA]</scope>
    <source>
        <strain evidence="3">DSM 14884 / JCM 11576 / T1</strain>
    </source>
</reference>
<protein>
    <recommendedName>
        <fullName evidence="4">Quinol:cytochrome c oxidoreductase membrane protein</fullName>
    </recommendedName>
</protein>
<dbReference type="eggNOG" id="COG2010">
    <property type="taxonomic scope" value="Bacteria"/>
</dbReference>
<evidence type="ECO:0000313" key="3">
    <source>
        <dbReference type="Proteomes" id="UP000007030"/>
    </source>
</evidence>
<evidence type="ECO:0000256" key="1">
    <source>
        <dbReference type="SAM" id="Phobius"/>
    </source>
</evidence>
<evidence type="ECO:0008006" key="4">
    <source>
        <dbReference type="Google" id="ProtNLM"/>
    </source>
</evidence>
<proteinExistence type="predicted"/>
<keyword evidence="3" id="KW-1185">Reference proteome</keyword>
<feature type="transmembrane region" description="Helical" evidence="1">
    <location>
        <begin position="56"/>
        <end position="76"/>
    </location>
</feature>
<name>F2NR63_MARHT</name>
<dbReference type="PANTHER" id="PTHR40394">
    <property type="entry name" value="LIPOPROTEIN-RELATED"/>
    <property type="match status" value="1"/>
</dbReference>
<dbReference type="HOGENOM" id="CLU_094965_0_0_0"/>